<dbReference type="PANTHER" id="PTHR37829:SF3">
    <property type="entry name" value="PROTEIN JAYE-RELATED"/>
    <property type="match status" value="1"/>
</dbReference>
<dbReference type="EMBL" id="SNUX01000005">
    <property type="protein sequence ID" value="TES45648.1"/>
    <property type="molecule type" value="Genomic_DNA"/>
</dbReference>
<evidence type="ECO:0000259" key="1">
    <source>
        <dbReference type="Pfam" id="PF04865"/>
    </source>
</evidence>
<dbReference type="InterPro" id="IPR006949">
    <property type="entry name" value="Barrel_Baseplate_J-like"/>
</dbReference>
<feature type="domain" description="Baseplate protein J-like barrel" evidence="1">
    <location>
        <begin position="94"/>
        <end position="175"/>
    </location>
</feature>
<dbReference type="AlphaFoldDB" id="A0A4Y7WDX9"/>
<evidence type="ECO:0000313" key="3">
    <source>
        <dbReference type="Proteomes" id="UP000298210"/>
    </source>
</evidence>
<gene>
    <name evidence="2" type="ORF">E2L03_19900</name>
</gene>
<dbReference type="PANTHER" id="PTHR37829">
    <property type="entry name" value="PHAGE-LIKE ELEMENT PBSX PROTEIN XKDT"/>
    <property type="match status" value="1"/>
</dbReference>
<dbReference type="Pfam" id="PF04865">
    <property type="entry name" value="Baseplate_J"/>
    <property type="match status" value="1"/>
</dbReference>
<reference evidence="2 3" key="1">
    <citation type="submission" date="2019-03" db="EMBL/GenBank/DDBJ databases">
        <authorList>
            <person name="Liu G."/>
        </authorList>
    </citation>
    <scope>NUCLEOTIDE SEQUENCE [LARGE SCALE GENOMIC DNA]</scope>
    <source>
        <strain evidence="2 3">DSM 19099</strain>
    </source>
</reference>
<dbReference type="Proteomes" id="UP000298210">
    <property type="component" value="Unassembled WGS sequence"/>
</dbReference>
<sequence length="389" mass="42431">MLNEKGFQKKTYVDLLDEMDDKAKELFGQDVNTSVRSPLGIILRIVAFMLSGLWEIAERVYQSGFISKSEDVQLDRLAANYGIVRAQASESFVTIKFTGEPNHKIEEFTRYATESGIEFRMIDEVVLNQDGLGEGRAISVEKGSSVNVAAGTVTVQAEPHENVHTLTNPESSDGGQNRETDQAFKERLALSVEGSSSSTIPGIVATLKEVPGVRSANVIINNTMLVDDYGNPPKSVHCYVLGGSKDMVAEAIFNSVGAGIETVGEEIQEVTDISGLSHDVFFDMAEEIKIYVRLTIRTNAAFPLNGMEQLKNHVVYTIGGTDQFGVVHTGSQMGADVIISRLYNAVYKVEGLDDISIQIGTEKNELGTGNIEIQPRQVAQVLFSDIEVV</sequence>
<comment type="caution">
    <text evidence="2">The sequence shown here is derived from an EMBL/GenBank/DDBJ whole genome shotgun (WGS) entry which is preliminary data.</text>
</comment>
<organism evidence="2 3">
    <name type="scientific">Shouchella lehensis</name>
    <dbReference type="NCBI Taxonomy" id="300825"/>
    <lineage>
        <taxon>Bacteria</taxon>
        <taxon>Bacillati</taxon>
        <taxon>Bacillota</taxon>
        <taxon>Bacilli</taxon>
        <taxon>Bacillales</taxon>
        <taxon>Bacillaceae</taxon>
        <taxon>Shouchella</taxon>
    </lineage>
</organism>
<proteinExistence type="predicted"/>
<protein>
    <submittedName>
        <fullName evidence="2">Baseplate J/gp47 family protein</fullName>
    </submittedName>
</protein>
<evidence type="ECO:0000313" key="2">
    <source>
        <dbReference type="EMBL" id="TES45648.1"/>
    </source>
</evidence>
<name>A0A4Y7WDX9_9BACI</name>
<accession>A0A4Y7WDX9</accession>
<dbReference type="InterPro" id="IPR052399">
    <property type="entry name" value="Phage_Baseplate_Assmbl_Protein"/>
</dbReference>